<dbReference type="RefSeq" id="WP_132322685.1">
    <property type="nucleotide sequence ID" value="NZ_FWZT01000019.1"/>
</dbReference>
<dbReference type="EMBL" id="FWZT01000019">
    <property type="protein sequence ID" value="SMF58287.1"/>
    <property type="molecule type" value="Genomic_DNA"/>
</dbReference>
<keyword evidence="2" id="KW-1185">Reference proteome</keyword>
<reference evidence="2" key="1">
    <citation type="submission" date="2017-04" db="EMBL/GenBank/DDBJ databases">
        <authorList>
            <person name="Varghese N."/>
            <person name="Submissions S."/>
        </authorList>
    </citation>
    <scope>NUCLEOTIDE SEQUENCE [LARGE SCALE GENOMIC DNA]</scope>
    <source>
        <strain evidence="2">RKEM611</strain>
    </source>
</reference>
<dbReference type="Gene3D" id="3.40.50.2300">
    <property type="match status" value="1"/>
</dbReference>
<evidence type="ECO:0008006" key="3">
    <source>
        <dbReference type="Google" id="ProtNLM"/>
    </source>
</evidence>
<evidence type="ECO:0000313" key="2">
    <source>
        <dbReference type="Proteomes" id="UP000192907"/>
    </source>
</evidence>
<protein>
    <recommendedName>
        <fullName evidence="3">Response regulatory domain-containing protein</fullName>
    </recommendedName>
</protein>
<dbReference type="InterPro" id="IPR011006">
    <property type="entry name" value="CheY-like_superfamily"/>
</dbReference>
<organism evidence="1 2">
    <name type="scientific">Pseudobacteriovorax antillogorgiicola</name>
    <dbReference type="NCBI Taxonomy" id="1513793"/>
    <lineage>
        <taxon>Bacteria</taxon>
        <taxon>Pseudomonadati</taxon>
        <taxon>Bdellovibrionota</taxon>
        <taxon>Oligoflexia</taxon>
        <taxon>Oligoflexales</taxon>
        <taxon>Pseudobacteriovoracaceae</taxon>
        <taxon>Pseudobacteriovorax</taxon>
    </lineage>
</organism>
<accession>A0A1Y6CDN3</accession>
<proteinExistence type="predicted"/>
<dbReference type="STRING" id="1513793.SAMN06296036_11999"/>
<gene>
    <name evidence="1" type="ORF">SAMN06296036_11999</name>
</gene>
<name>A0A1Y6CDN3_9BACT</name>
<sequence>MDDPKNPERPVVLVVEDDDAQRELLIGRLEKQGYEVKEAAKIEPSQPNYFLKKDPQEQMLWRSSKIRRLSN</sequence>
<dbReference type="SUPFAM" id="SSF52172">
    <property type="entry name" value="CheY-like"/>
    <property type="match status" value="1"/>
</dbReference>
<evidence type="ECO:0000313" key="1">
    <source>
        <dbReference type="EMBL" id="SMF58287.1"/>
    </source>
</evidence>
<dbReference type="AlphaFoldDB" id="A0A1Y6CDN3"/>
<dbReference type="Proteomes" id="UP000192907">
    <property type="component" value="Unassembled WGS sequence"/>
</dbReference>
<dbReference type="OrthoDB" id="9784719at2"/>